<evidence type="ECO:0000256" key="2">
    <source>
        <dbReference type="ARBA" id="ARBA00022840"/>
    </source>
</evidence>
<organism evidence="3 4">
    <name type="scientific">Anisodus tanguticus</name>
    <dbReference type="NCBI Taxonomy" id="243964"/>
    <lineage>
        <taxon>Eukaryota</taxon>
        <taxon>Viridiplantae</taxon>
        <taxon>Streptophyta</taxon>
        <taxon>Embryophyta</taxon>
        <taxon>Tracheophyta</taxon>
        <taxon>Spermatophyta</taxon>
        <taxon>Magnoliopsida</taxon>
        <taxon>eudicotyledons</taxon>
        <taxon>Gunneridae</taxon>
        <taxon>Pentapetalae</taxon>
        <taxon>asterids</taxon>
        <taxon>lamiids</taxon>
        <taxon>Solanales</taxon>
        <taxon>Solanaceae</taxon>
        <taxon>Solanoideae</taxon>
        <taxon>Hyoscyameae</taxon>
        <taxon>Anisodus</taxon>
    </lineage>
</organism>
<reference evidence="3" key="1">
    <citation type="submission" date="2023-12" db="EMBL/GenBank/DDBJ databases">
        <title>Genome assembly of Anisodus tanguticus.</title>
        <authorList>
            <person name="Wang Y.-J."/>
        </authorList>
    </citation>
    <scope>NUCLEOTIDE SEQUENCE</scope>
    <source>
        <strain evidence="3">KB-2021</strain>
        <tissue evidence="3">Leaf</tissue>
    </source>
</reference>
<dbReference type="EMBL" id="JAVYJV010000021">
    <property type="protein sequence ID" value="KAK4342618.1"/>
    <property type="molecule type" value="Genomic_DNA"/>
</dbReference>
<dbReference type="Gene3D" id="3.40.50.300">
    <property type="entry name" value="P-loop containing nucleotide triphosphate hydrolases"/>
    <property type="match status" value="1"/>
</dbReference>
<dbReference type="InterPro" id="IPR027417">
    <property type="entry name" value="P-loop_NTPase"/>
</dbReference>
<dbReference type="GO" id="GO:0051539">
    <property type="term" value="F:4 iron, 4 sulfur cluster binding"/>
    <property type="evidence" value="ECO:0007669"/>
    <property type="project" value="TreeGrafter"/>
</dbReference>
<evidence type="ECO:0000313" key="4">
    <source>
        <dbReference type="Proteomes" id="UP001291623"/>
    </source>
</evidence>
<keyword evidence="2" id="KW-0067">ATP-binding</keyword>
<dbReference type="InterPro" id="IPR044304">
    <property type="entry name" value="NUBPL-like"/>
</dbReference>
<gene>
    <name evidence="3" type="ORF">RND71_038434</name>
</gene>
<proteinExistence type="predicted"/>
<dbReference type="Pfam" id="PF10609">
    <property type="entry name" value="ParA"/>
    <property type="match status" value="1"/>
</dbReference>
<evidence type="ECO:0000256" key="1">
    <source>
        <dbReference type="ARBA" id="ARBA00022741"/>
    </source>
</evidence>
<dbReference type="Proteomes" id="UP001291623">
    <property type="component" value="Unassembled WGS sequence"/>
</dbReference>
<comment type="caution">
    <text evidence="3">The sequence shown here is derived from an EMBL/GenBank/DDBJ whole genome shotgun (WGS) entry which is preliminary data.</text>
</comment>
<name>A0AAE1R0H2_9SOLA</name>
<protein>
    <submittedName>
        <fullName evidence="3">Uncharacterized protein</fullName>
    </submittedName>
</protein>
<dbReference type="GO" id="GO:0009570">
    <property type="term" value="C:chloroplast stroma"/>
    <property type="evidence" value="ECO:0007669"/>
    <property type="project" value="TreeGrafter"/>
</dbReference>
<dbReference type="InterPro" id="IPR033756">
    <property type="entry name" value="YlxH/NBP35"/>
</dbReference>
<dbReference type="AlphaFoldDB" id="A0AAE1R0H2"/>
<keyword evidence="4" id="KW-1185">Reference proteome</keyword>
<dbReference type="PANTHER" id="PTHR42961:SF2">
    <property type="entry name" value="IRON-SULFUR PROTEIN NUBPL"/>
    <property type="match status" value="1"/>
</dbReference>
<sequence>MPHHRYLRRTPCHIYLRQTPRHLYFRFLMYAIEYLIPELIGSSDALEELRICFCKNFEDRATSFRSQGSRCLCFKFCDLELLCYPRCMQLYRGELAYLVDMPPGTGDIQLILCQVVPLTAADIVTPPQKLAFIDVTKGVRMFSNLKKALFPKAQDSSLEDSYQGINGLVSSRTGFLIKQRVESPDGSSKDFTRSTF</sequence>
<dbReference type="GO" id="GO:0016226">
    <property type="term" value="P:iron-sulfur cluster assembly"/>
    <property type="evidence" value="ECO:0007669"/>
    <property type="project" value="InterPro"/>
</dbReference>
<evidence type="ECO:0000313" key="3">
    <source>
        <dbReference type="EMBL" id="KAK4342618.1"/>
    </source>
</evidence>
<accession>A0AAE1R0H2</accession>
<keyword evidence="1" id="KW-0547">Nucleotide-binding</keyword>
<dbReference type="PANTHER" id="PTHR42961">
    <property type="entry name" value="IRON-SULFUR PROTEIN NUBPL"/>
    <property type="match status" value="1"/>
</dbReference>
<dbReference type="GO" id="GO:0005524">
    <property type="term" value="F:ATP binding"/>
    <property type="evidence" value="ECO:0007669"/>
    <property type="project" value="UniProtKB-KW"/>
</dbReference>